<organism evidence="1 2">
    <name type="scientific">Araneus ventricosus</name>
    <name type="common">Orbweaver spider</name>
    <name type="synonym">Epeira ventricosa</name>
    <dbReference type="NCBI Taxonomy" id="182803"/>
    <lineage>
        <taxon>Eukaryota</taxon>
        <taxon>Metazoa</taxon>
        <taxon>Ecdysozoa</taxon>
        <taxon>Arthropoda</taxon>
        <taxon>Chelicerata</taxon>
        <taxon>Arachnida</taxon>
        <taxon>Araneae</taxon>
        <taxon>Araneomorphae</taxon>
        <taxon>Entelegynae</taxon>
        <taxon>Araneoidea</taxon>
        <taxon>Araneidae</taxon>
        <taxon>Araneus</taxon>
    </lineage>
</organism>
<dbReference type="EMBL" id="BGPR01011009">
    <property type="protein sequence ID" value="GBN49151.1"/>
    <property type="molecule type" value="Genomic_DNA"/>
</dbReference>
<evidence type="ECO:0000313" key="1">
    <source>
        <dbReference type="EMBL" id="GBN49151.1"/>
    </source>
</evidence>
<name>A0A4Y2PD39_ARAVE</name>
<dbReference type="GO" id="GO:0003676">
    <property type="term" value="F:nucleic acid binding"/>
    <property type="evidence" value="ECO:0007669"/>
    <property type="project" value="InterPro"/>
</dbReference>
<keyword evidence="2" id="KW-1185">Reference proteome</keyword>
<sequence>MNDSLTFDLRRWFDCGYFSLPVLQPSFFWLRKIERLCWAREHIGCTLDDRENVAWSDKSLFQLLKDDGMVRVCRRPHEVMDPSCQQGAAQVGGGSIMVWAVFTWHRLGPLAKLNQ</sequence>
<reference evidence="1 2" key="1">
    <citation type="journal article" date="2019" name="Sci. Rep.">
        <title>Orb-weaving spider Araneus ventricosus genome elucidates the spidroin gene catalogue.</title>
        <authorList>
            <person name="Kono N."/>
            <person name="Nakamura H."/>
            <person name="Ohtoshi R."/>
            <person name="Moran D.A.P."/>
            <person name="Shinohara A."/>
            <person name="Yoshida Y."/>
            <person name="Fujiwara M."/>
            <person name="Mori M."/>
            <person name="Tomita M."/>
            <person name="Arakawa K."/>
        </authorList>
    </citation>
    <scope>NUCLEOTIDE SEQUENCE [LARGE SCALE GENOMIC DNA]</scope>
</reference>
<evidence type="ECO:0000313" key="2">
    <source>
        <dbReference type="Proteomes" id="UP000499080"/>
    </source>
</evidence>
<proteinExistence type="predicted"/>
<protein>
    <recommendedName>
        <fullName evidence="3">Transposable element Tc1 transposase</fullName>
    </recommendedName>
</protein>
<comment type="caution">
    <text evidence="1">The sequence shown here is derived from an EMBL/GenBank/DDBJ whole genome shotgun (WGS) entry which is preliminary data.</text>
</comment>
<dbReference type="InterPro" id="IPR036397">
    <property type="entry name" value="RNaseH_sf"/>
</dbReference>
<dbReference type="Gene3D" id="3.30.420.10">
    <property type="entry name" value="Ribonuclease H-like superfamily/Ribonuclease H"/>
    <property type="match status" value="1"/>
</dbReference>
<dbReference type="AlphaFoldDB" id="A0A4Y2PD39"/>
<accession>A0A4Y2PD39</accession>
<evidence type="ECO:0008006" key="3">
    <source>
        <dbReference type="Google" id="ProtNLM"/>
    </source>
</evidence>
<dbReference type="Proteomes" id="UP000499080">
    <property type="component" value="Unassembled WGS sequence"/>
</dbReference>
<dbReference type="OrthoDB" id="4843387at2759"/>
<gene>
    <name evidence="1" type="ORF">AVEN_48611_1</name>
</gene>